<dbReference type="GO" id="GO:0006325">
    <property type="term" value="P:chromatin organization"/>
    <property type="evidence" value="ECO:0007669"/>
    <property type="project" value="UniProtKB-ARBA"/>
</dbReference>
<dbReference type="SUPFAM" id="SSF63737">
    <property type="entry name" value="Leukotriene A4 hydrolase N-terminal domain"/>
    <property type="match status" value="1"/>
</dbReference>
<dbReference type="GO" id="GO:0003682">
    <property type="term" value="F:chromatin binding"/>
    <property type="evidence" value="ECO:0007669"/>
    <property type="project" value="TreeGrafter"/>
</dbReference>
<feature type="compositionally biased region" description="Low complexity" evidence="9">
    <location>
        <begin position="2167"/>
        <end position="2180"/>
    </location>
</feature>
<dbReference type="PROSITE" id="PS00633">
    <property type="entry name" value="BROMODOMAIN_1"/>
    <property type="match status" value="4"/>
</dbReference>
<dbReference type="STRING" id="1344416.A0A139AEE7"/>
<evidence type="ECO:0000256" key="3">
    <source>
        <dbReference type="ARBA" id="ARBA00017363"/>
    </source>
</evidence>
<dbReference type="GO" id="GO:0000976">
    <property type="term" value="F:transcription cis-regulatory region binding"/>
    <property type="evidence" value="ECO:0007669"/>
    <property type="project" value="TreeGrafter"/>
</dbReference>
<comment type="subcellular location">
    <subcellularLocation>
        <location evidence="1">Nucleus</location>
    </subcellularLocation>
</comment>
<dbReference type="EMBL" id="KQ965764">
    <property type="protein sequence ID" value="KXS15137.1"/>
    <property type="molecule type" value="Genomic_DNA"/>
</dbReference>
<dbReference type="InterPro" id="IPR018359">
    <property type="entry name" value="Bromodomain_CS"/>
</dbReference>
<dbReference type="InterPro" id="IPR027268">
    <property type="entry name" value="Peptidase_M4/M1_CTD_sf"/>
</dbReference>
<dbReference type="Proteomes" id="UP000070544">
    <property type="component" value="Unassembled WGS sequence"/>
</dbReference>
<dbReference type="SUPFAM" id="SSF55486">
    <property type="entry name" value="Metalloproteases ('zincins'), catalytic domain"/>
    <property type="match status" value="1"/>
</dbReference>
<dbReference type="PANTHER" id="PTHR15137">
    <property type="entry name" value="TRANSCRIPTION INITIATION FACTOR TFIID"/>
    <property type="match status" value="1"/>
</dbReference>
<evidence type="ECO:0000256" key="4">
    <source>
        <dbReference type="ARBA" id="ARBA00023015"/>
    </source>
</evidence>
<reference evidence="11 12" key="1">
    <citation type="journal article" date="2015" name="Genome Biol. Evol.">
        <title>Phylogenomic analyses indicate that early fungi evolved digesting cell walls of algal ancestors of land plants.</title>
        <authorList>
            <person name="Chang Y."/>
            <person name="Wang S."/>
            <person name="Sekimoto S."/>
            <person name="Aerts A.L."/>
            <person name="Choi C."/>
            <person name="Clum A."/>
            <person name="LaButti K.M."/>
            <person name="Lindquist E.A."/>
            <person name="Yee Ngan C."/>
            <person name="Ohm R.A."/>
            <person name="Salamov A.A."/>
            <person name="Grigoriev I.V."/>
            <person name="Spatafora J.W."/>
            <person name="Berbee M.L."/>
        </authorList>
    </citation>
    <scope>NUCLEOTIDE SEQUENCE [LARGE SCALE GENOMIC DNA]</scope>
    <source>
        <strain evidence="11 12">JEL478</strain>
    </source>
</reference>
<dbReference type="SUPFAM" id="SSF47370">
    <property type="entry name" value="Bromodomain"/>
    <property type="match status" value="6"/>
</dbReference>
<evidence type="ECO:0000256" key="7">
    <source>
        <dbReference type="ARBA" id="ARBA00023242"/>
    </source>
</evidence>
<evidence type="ECO:0000256" key="1">
    <source>
        <dbReference type="ARBA" id="ARBA00004123"/>
    </source>
</evidence>
<feature type="domain" description="Bromo" evidence="10">
    <location>
        <begin position="1997"/>
        <end position="2067"/>
    </location>
</feature>
<dbReference type="Pfam" id="PF00439">
    <property type="entry name" value="Bromodomain"/>
    <property type="match status" value="6"/>
</dbReference>
<keyword evidence="4" id="KW-0805">Transcription regulation</keyword>
<dbReference type="CDD" id="cd04369">
    <property type="entry name" value="Bromodomain"/>
    <property type="match status" value="3"/>
</dbReference>
<dbReference type="GO" id="GO:0016251">
    <property type="term" value="F:RNA polymerase II general transcription initiation factor activity"/>
    <property type="evidence" value="ECO:0007669"/>
    <property type="project" value="TreeGrafter"/>
</dbReference>
<dbReference type="InterPro" id="IPR057345">
    <property type="entry name" value="Ig-like_TAF2"/>
</dbReference>
<feature type="region of interest" description="Disordered" evidence="9">
    <location>
        <begin position="546"/>
        <end position="571"/>
    </location>
</feature>
<dbReference type="GO" id="GO:0008237">
    <property type="term" value="F:metallopeptidase activity"/>
    <property type="evidence" value="ECO:0007669"/>
    <property type="project" value="InterPro"/>
</dbReference>
<dbReference type="CDD" id="cd09839">
    <property type="entry name" value="M1_like_TAF2"/>
    <property type="match status" value="1"/>
</dbReference>
<dbReference type="GO" id="GO:0005669">
    <property type="term" value="C:transcription factor TFIID complex"/>
    <property type="evidence" value="ECO:0007669"/>
    <property type="project" value="InterPro"/>
</dbReference>
<comment type="similarity">
    <text evidence="2">Belongs to the TAF2 family.</text>
</comment>
<feature type="domain" description="Bromo" evidence="10">
    <location>
        <begin position="1592"/>
        <end position="1662"/>
    </location>
</feature>
<dbReference type="GO" id="GO:0008270">
    <property type="term" value="F:zinc ion binding"/>
    <property type="evidence" value="ECO:0007669"/>
    <property type="project" value="InterPro"/>
</dbReference>
<dbReference type="Pfam" id="PF25577">
    <property type="entry name" value="TPR_TAF2_C"/>
    <property type="match status" value="1"/>
</dbReference>
<sequence>MRASAAEVLRSRCDRSRQNSGRTSTCTAHNPSAHRGLQAAHAHSVASAIRTARAPGEMDGNDSEQLRGFTLTHTRLRLDVDIAKKELAGAVELSITPTLPSLAEIRLNCRQCVVSSVLVNDIPATFSLRDPLASVYPSWHDPTSDPVVMAMARPTSGTVNPGPGGVGFYPEFRRRYVEALAHTDDDAELLVHIPKNIKLLEGDFSTAEGAAASMNFTELTVLITYSLTQPRAGVYFSHPDPVAAPHRFPYAYTHNQACGTRLWMPCVDTLWDKAPWRLEFVVPRQLSRTLPNGRGVETRETVVASVGEMVEQVVHPLDPEKKVVVYAMDEPAPTAGVMFAVGAFDVVRLKGWHGVGRAAGVAAGTAGGGGVSGVDQDGDEEMEEADEQAQIFDGSGGYAYFMGGRRKQVLCTTEFLSQALDFYVDAYITSKFPFPAYRLVFLEDTYNPIVTGSGISIVSTQFLVDDDNIDQVYETRKLLSRALAQQWFGNYIVPNSWLDIWIQVGFANFVSGLFLKKMFGNNEYRFRVRKEVERLAEIDIRQPPLAPTRQKMADGNAQSSQQQQQTKTKETVRDTIDPLLHVQYHPDDDWASSRAELLNTKAPLVVYMLDRRMGKGVLQKVLDHIIMNVRTRDMVEGLKTTHFHYLCRKISGRMEVEGFFKQWVYGAGTPRFSFLPKFNQRKMVIELMVKQTNPSFLAGTPGAVEMFSGPITVRVHEPLGIFDTDLSINGDQRVYELPYHSKYKRIKRIPAKKNTVDGGDDAEVPEKDGANEEDDDKTHYEWIRVDPENDWICLKSVGLQESSWTLQLHKDRDVVAQYDAILAFRSERYQNGILMMAVLIRQKAFFYRVRMEAAYALASYTAQIKHPCGLDQLMQLYRVLFCVPPTAGADEPFVVPARNDFDDFAEYFVRKALITSIGVARFGNGTTNLDAKRFLVDVLHFNDNTGNQFSDAAFMSTLCAAIGDIFVAKFEDLNGADEELFDRAVKELQYLQSVDRAIPSYQNAITCACLEAFSKWMLKGRIPVSFTPFLEYSRWAYCFLVHNARLLTLLNSSFKSYGNFQSVRMVALDAIILLDGLLASGVGQYLLAVVEGDPVPYIRYHTARSLLNWAAAMFATRAAKSSASANSSSVVPSFPAVIGTMLEPEDGGVRRDDLMEVPESSERAEQLFEEMKNHMGPNLWEYLNVGSDVDERIRRTALKICEYLFEPAIDVSPIAAPKIKAKLKMGGTGRSQRVKGSVRHEFLAIGTSVVQRLCNHPQSFPFRNPVVFPGYHEVIKQPMDLSTVEFKLINGEYANDLSLLADDIFLIFRNCYKFNPDTLPVSHSARVLHRYFQLDVLPDAAKALGVPMSFLPLNAVPMSPAREIGRTQEQNTAVLDTQPSRDQPLAPPELNFCRSLLLHISSQGSAAVFREPVDAVRLNIPTYHSIVKKPMDLATLGRNLENGQYATVDEFASDMRLIFSNAVLFNGPSHPISSNAETLRAMFEKDVADPAFRARSASIQIASSASGQAGLDTTSTHPVFVKDPMEFSPAERIARFAQLIDEKDAPKDAAISVETVDNLIRWFSSRPEFPEYKMVKSTIEHEGCTKIMNSLGKSKSADPFRQSVDPLVFPLYAEVIKNPMDIPMIRRKLQNQEYSGPREFKYDIELMLFNCFFFNAPNDKVHSAGQAFLKQFRKEWANQGLAAWEEGPRELLVDNPFDDEEMNKMHRTLLSMERSTLSEPFRHPVDPIRQGVPNYFQIIKRPMDLSTIRKRIQERAYQTVQDFVDDVELMFWNCFTFNQPATQTFKMGQTLYHEIFVVHLRINNLSASLKLIDQVGPSEGLPSEIRDSLREVLIRFMQESDARYFVGAVDAVHHPDYRLVVSQPIDLGLMKMKIQINAYQAIEELENDIFLMFDNSLRYNSGRHPQVVTATDNLRKIFQNKYRKQIHAARHALATVRPPPPVQFPQLPSAIGSSTMVTTTIVGSSNERKLKLKLYRPRDHLSENTRQSLTAIVEELSLDPNACYFVGPVNLLDYPDYSSVNPHPMDFSLIKEKLRTNAYSSIDNFLADIQLVFENCYRYNQRRFPIVYQAAKRLEQRFKSDFKEAIQALKRVESLKPPPSSERLDPSAPQTISSTQNIPQNMSPAQTQPRSDLNAPSEGEKINGNDAMSGIEASSPPARVEVATPESSNVSSQQTSTVKSEGVGRPIFKLKLQIKKPT</sequence>
<keyword evidence="6" id="KW-0804">Transcription</keyword>
<name>A0A139AEE7_GONPJ</name>
<feature type="region of interest" description="Disordered" evidence="9">
    <location>
        <begin position="753"/>
        <end position="776"/>
    </location>
</feature>
<keyword evidence="7" id="KW-0539">Nucleus</keyword>
<feature type="domain" description="Bromo" evidence="10">
    <location>
        <begin position="1713"/>
        <end position="1785"/>
    </location>
</feature>
<dbReference type="InterPro" id="IPR042097">
    <property type="entry name" value="Aminopeptidase_N-like_N_sf"/>
</dbReference>
<evidence type="ECO:0000256" key="6">
    <source>
        <dbReference type="ARBA" id="ARBA00023163"/>
    </source>
</evidence>
<accession>A0A139AEE7</accession>
<dbReference type="InterPro" id="IPR036427">
    <property type="entry name" value="Bromodomain-like_sf"/>
</dbReference>
<dbReference type="Gene3D" id="2.60.40.1730">
    <property type="entry name" value="tricorn interacting facor f3 domain"/>
    <property type="match status" value="1"/>
</dbReference>
<feature type="region of interest" description="Disordered" evidence="9">
    <location>
        <begin position="1"/>
        <end position="31"/>
    </location>
</feature>
<dbReference type="SMART" id="SM00297">
    <property type="entry name" value="BROMO"/>
    <property type="match status" value="6"/>
</dbReference>
<dbReference type="OrthoDB" id="308861at2759"/>
<feature type="compositionally biased region" description="Polar residues" evidence="9">
    <location>
        <begin position="2108"/>
        <end position="2131"/>
    </location>
</feature>
<dbReference type="Gene3D" id="1.10.390.10">
    <property type="entry name" value="Neutral Protease Domain 2"/>
    <property type="match status" value="1"/>
</dbReference>
<proteinExistence type="inferred from homology"/>
<dbReference type="PRINTS" id="PR00503">
    <property type="entry name" value="BROMODOMAIN"/>
</dbReference>
<feature type="compositionally biased region" description="Basic and acidic residues" evidence="9">
    <location>
        <begin position="764"/>
        <end position="776"/>
    </location>
</feature>
<feature type="compositionally biased region" description="Polar residues" evidence="9">
    <location>
        <begin position="18"/>
        <end position="30"/>
    </location>
</feature>
<feature type="domain" description="Bromo" evidence="10">
    <location>
        <begin position="1254"/>
        <end position="1322"/>
    </location>
</feature>
<dbReference type="InterPro" id="IPR037813">
    <property type="entry name" value="TAF2"/>
</dbReference>
<evidence type="ECO:0000259" key="10">
    <source>
        <dbReference type="PROSITE" id="PS50014"/>
    </source>
</evidence>
<gene>
    <name evidence="11" type="ORF">M427DRAFT_145691</name>
</gene>
<feature type="region of interest" description="Disordered" evidence="9">
    <location>
        <begin position="2091"/>
        <end position="2184"/>
    </location>
</feature>
<evidence type="ECO:0000256" key="9">
    <source>
        <dbReference type="SAM" id="MobiDB-lite"/>
    </source>
</evidence>
<organism evidence="11 12">
    <name type="scientific">Gonapodya prolifera (strain JEL478)</name>
    <name type="common">Monoblepharis prolifera</name>
    <dbReference type="NCBI Taxonomy" id="1344416"/>
    <lineage>
        <taxon>Eukaryota</taxon>
        <taxon>Fungi</taxon>
        <taxon>Fungi incertae sedis</taxon>
        <taxon>Chytridiomycota</taxon>
        <taxon>Chytridiomycota incertae sedis</taxon>
        <taxon>Monoblepharidomycetes</taxon>
        <taxon>Monoblepharidales</taxon>
        <taxon>Gonapodyaceae</taxon>
        <taxon>Gonapodya</taxon>
    </lineage>
</organism>
<feature type="domain" description="Bromo" evidence="10">
    <location>
        <begin position="1401"/>
        <end position="1473"/>
    </location>
</feature>
<evidence type="ECO:0000313" key="12">
    <source>
        <dbReference type="Proteomes" id="UP000070544"/>
    </source>
</evidence>
<dbReference type="Pfam" id="PF25316">
    <property type="entry name" value="TAF2_3rd"/>
    <property type="match status" value="1"/>
</dbReference>
<dbReference type="Gene3D" id="1.20.920.10">
    <property type="entry name" value="Bromodomain-like"/>
    <property type="match status" value="6"/>
</dbReference>
<dbReference type="InterPro" id="IPR001487">
    <property type="entry name" value="Bromodomain"/>
</dbReference>
<keyword evidence="5 8" id="KW-0103">Bromodomain</keyword>
<dbReference type="PANTHER" id="PTHR15137:SF9">
    <property type="entry name" value="TRANSCRIPTION INITIATION FACTOR TFIID SUBUNIT 2"/>
    <property type="match status" value="1"/>
</dbReference>
<dbReference type="PROSITE" id="PS50014">
    <property type="entry name" value="BROMODOMAIN_2"/>
    <property type="match status" value="6"/>
</dbReference>
<dbReference type="GO" id="GO:0006367">
    <property type="term" value="P:transcription initiation at RNA polymerase II promoter"/>
    <property type="evidence" value="ECO:0007669"/>
    <property type="project" value="TreeGrafter"/>
</dbReference>
<dbReference type="Pfam" id="PF01433">
    <property type="entry name" value="Peptidase_M1"/>
    <property type="match status" value="1"/>
</dbReference>
<dbReference type="InterPro" id="IPR057991">
    <property type="entry name" value="TPR_TAF2_C"/>
</dbReference>
<evidence type="ECO:0000256" key="8">
    <source>
        <dbReference type="PROSITE-ProRule" id="PRU00035"/>
    </source>
</evidence>
<evidence type="ECO:0000256" key="5">
    <source>
        <dbReference type="ARBA" id="ARBA00023117"/>
    </source>
</evidence>
<dbReference type="InterPro" id="IPR014782">
    <property type="entry name" value="Peptidase_M1_dom"/>
</dbReference>
<feature type="domain" description="Bromo" evidence="10">
    <location>
        <begin position="1837"/>
        <end position="1907"/>
    </location>
</feature>
<evidence type="ECO:0000256" key="2">
    <source>
        <dbReference type="ARBA" id="ARBA00010937"/>
    </source>
</evidence>
<protein>
    <recommendedName>
        <fullName evidence="3">Transcription initiation factor TFIID subunit 2</fullName>
    </recommendedName>
</protein>
<keyword evidence="12" id="KW-1185">Reference proteome</keyword>
<evidence type="ECO:0000313" key="11">
    <source>
        <dbReference type="EMBL" id="KXS15137.1"/>
    </source>
</evidence>